<dbReference type="EMBL" id="BKCJ011814660">
    <property type="protein sequence ID" value="GFD55162.1"/>
    <property type="molecule type" value="Genomic_DNA"/>
</dbReference>
<sequence>GISRARRAEERRAHGKCRHRRLDGRGCPVQRPVPQRADHSRTSRRRPASRAVRALRCDLAGAGRWPTDRAAVALVRMAAARRPRVWLCPGH</sequence>
<accession>A0A699X500</accession>
<evidence type="ECO:0000256" key="1">
    <source>
        <dbReference type="SAM" id="MobiDB-lite"/>
    </source>
</evidence>
<feature type="compositionally biased region" description="Basic residues" evidence="1">
    <location>
        <begin position="13"/>
        <end position="22"/>
    </location>
</feature>
<proteinExistence type="predicted"/>
<feature type="non-terminal residue" evidence="2">
    <location>
        <position position="1"/>
    </location>
</feature>
<evidence type="ECO:0000313" key="2">
    <source>
        <dbReference type="EMBL" id="GFD55162.1"/>
    </source>
</evidence>
<reference evidence="2" key="1">
    <citation type="journal article" date="2019" name="Sci. Rep.">
        <title>Draft genome of Tanacetum cinerariifolium, the natural source of mosquito coil.</title>
        <authorList>
            <person name="Yamashiro T."/>
            <person name="Shiraishi A."/>
            <person name="Satake H."/>
            <person name="Nakayama K."/>
        </authorList>
    </citation>
    <scope>NUCLEOTIDE SEQUENCE</scope>
</reference>
<gene>
    <name evidence="2" type="ORF">Tci_927131</name>
</gene>
<feature type="region of interest" description="Disordered" evidence="1">
    <location>
        <begin position="1"/>
        <end position="49"/>
    </location>
</feature>
<organism evidence="2">
    <name type="scientific">Tanacetum cinerariifolium</name>
    <name type="common">Dalmatian daisy</name>
    <name type="synonym">Chrysanthemum cinerariifolium</name>
    <dbReference type="NCBI Taxonomy" id="118510"/>
    <lineage>
        <taxon>Eukaryota</taxon>
        <taxon>Viridiplantae</taxon>
        <taxon>Streptophyta</taxon>
        <taxon>Embryophyta</taxon>
        <taxon>Tracheophyta</taxon>
        <taxon>Spermatophyta</taxon>
        <taxon>Magnoliopsida</taxon>
        <taxon>eudicotyledons</taxon>
        <taxon>Gunneridae</taxon>
        <taxon>Pentapetalae</taxon>
        <taxon>asterids</taxon>
        <taxon>campanulids</taxon>
        <taxon>Asterales</taxon>
        <taxon>Asteraceae</taxon>
        <taxon>Asteroideae</taxon>
        <taxon>Anthemideae</taxon>
        <taxon>Anthemidinae</taxon>
        <taxon>Tanacetum</taxon>
    </lineage>
</organism>
<comment type="caution">
    <text evidence="2">The sequence shown here is derived from an EMBL/GenBank/DDBJ whole genome shotgun (WGS) entry which is preliminary data.</text>
</comment>
<dbReference type="AlphaFoldDB" id="A0A699X500"/>
<protein>
    <submittedName>
        <fullName evidence="2">Uncharacterized protein</fullName>
    </submittedName>
</protein>
<name>A0A699X500_TANCI</name>
<feature type="compositionally biased region" description="Basic and acidic residues" evidence="1">
    <location>
        <begin position="1"/>
        <end position="12"/>
    </location>
</feature>